<dbReference type="AlphaFoldDB" id="A0A9P6D1Z0"/>
<evidence type="ECO:0000313" key="2">
    <source>
        <dbReference type="Proteomes" id="UP000807469"/>
    </source>
</evidence>
<sequence>MSDLLLKSCPICLEAIPFERVLFLLCGTLHYMILKALCRISLPRPQCMRYLHLEMSGKMCSLPEAHPTRHSS</sequence>
<protein>
    <submittedName>
        <fullName evidence="1">Uncharacterized protein</fullName>
    </submittedName>
</protein>
<organism evidence="1 2">
    <name type="scientific">Pholiota conissans</name>
    <dbReference type="NCBI Taxonomy" id="109636"/>
    <lineage>
        <taxon>Eukaryota</taxon>
        <taxon>Fungi</taxon>
        <taxon>Dikarya</taxon>
        <taxon>Basidiomycota</taxon>
        <taxon>Agaricomycotina</taxon>
        <taxon>Agaricomycetes</taxon>
        <taxon>Agaricomycetidae</taxon>
        <taxon>Agaricales</taxon>
        <taxon>Agaricineae</taxon>
        <taxon>Strophariaceae</taxon>
        <taxon>Pholiota</taxon>
    </lineage>
</organism>
<keyword evidence="2" id="KW-1185">Reference proteome</keyword>
<evidence type="ECO:0000313" key="1">
    <source>
        <dbReference type="EMBL" id="KAF9480894.1"/>
    </source>
</evidence>
<dbReference type="EMBL" id="MU155187">
    <property type="protein sequence ID" value="KAF9480894.1"/>
    <property type="molecule type" value="Genomic_DNA"/>
</dbReference>
<dbReference type="OrthoDB" id="8062037at2759"/>
<name>A0A9P6D1Z0_9AGAR</name>
<accession>A0A9P6D1Z0</accession>
<reference evidence="1" key="1">
    <citation type="submission" date="2020-11" db="EMBL/GenBank/DDBJ databases">
        <authorList>
            <consortium name="DOE Joint Genome Institute"/>
            <person name="Ahrendt S."/>
            <person name="Riley R."/>
            <person name="Andreopoulos W."/>
            <person name="Labutti K."/>
            <person name="Pangilinan J."/>
            <person name="Ruiz-Duenas F.J."/>
            <person name="Barrasa J.M."/>
            <person name="Sanchez-Garcia M."/>
            <person name="Camarero S."/>
            <person name="Miyauchi S."/>
            <person name="Serrano A."/>
            <person name="Linde D."/>
            <person name="Babiker R."/>
            <person name="Drula E."/>
            <person name="Ayuso-Fernandez I."/>
            <person name="Pacheco R."/>
            <person name="Padilla G."/>
            <person name="Ferreira P."/>
            <person name="Barriuso J."/>
            <person name="Kellner H."/>
            <person name="Castanera R."/>
            <person name="Alfaro M."/>
            <person name="Ramirez L."/>
            <person name="Pisabarro A.G."/>
            <person name="Kuo A."/>
            <person name="Tritt A."/>
            <person name="Lipzen A."/>
            <person name="He G."/>
            <person name="Yan M."/>
            <person name="Ng V."/>
            <person name="Cullen D."/>
            <person name="Martin F."/>
            <person name="Rosso M.-N."/>
            <person name="Henrissat B."/>
            <person name="Hibbett D."/>
            <person name="Martinez A.T."/>
            <person name="Grigoriev I.V."/>
        </authorList>
    </citation>
    <scope>NUCLEOTIDE SEQUENCE</scope>
    <source>
        <strain evidence="1">CIRM-BRFM 674</strain>
    </source>
</reference>
<dbReference type="Proteomes" id="UP000807469">
    <property type="component" value="Unassembled WGS sequence"/>
</dbReference>
<proteinExistence type="predicted"/>
<gene>
    <name evidence="1" type="ORF">BDN70DRAFT_582079</name>
</gene>
<comment type="caution">
    <text evidence="1">The sequence shown here is derived from an EMBL/GenBank/DDBJ whole genome shotgun (WGS) entry which is preliminary data.</text>
</comment>